<accession>A0A8H5WLQ7</accession>
<comment type="caution">
    <text evidence="1">The sequence shown here is derived from an EMBL/GenBank/DDBJ whole genome shotgun (WGS) entry which is preliminary data.</text>
</comment>
<gene>
    <name evidence="1" type="ORF">FHETE_5605</name>
</gene>
<evidence type="ECO:0000313" key="1">
    <source>
        <dbReference type="EMBL" id="KAF5667547.1"/>
    </source>
</evidence>
<proteinExistence type="predicted"/>
<dbReference type="AlphaFoldDB" id="A0A8H5WLQ7"/>
<organism evidence="1 2">
    <name type="scientific">Fusarium heterosporum</name>
    <dbReference type="NCBI Taxonomy" id="42747"/>
    <lineage>
        <taxon>Eukaryota</taxon>
        <taxon>Fungi</taxon>
        <taxon>Dikarya</taxon>
        <taxon>Ascomycota</taxon>
        <taxon>Pezizomycotina</taxon>
        <taxon>Sordariomycetes</taxon>
        <taxon>Hypocreomycetidae</taxon>
        <taxon>Hypocreales</taxon>
        <taxon>Nectriaceae</taxon>
        <taxon>Fusarium</taxon>
        <taxon>Fusarium heterosporum species complex</taxon>
    </lineage>
</organism>
<dbReference type="OrthoDB" id="4159781at2759"/>
<dbReference type="EMBL" id="JAAGWQ010000100">
    <property type="protein sequence ID" value="KAF5667547.1"/>
    <property type="molecule type" value="Genomic_DNA"/>
</dbReference>
<keyword evidence="2" id="KW-1185">Reference proteome</keyword>
<name>A0A8H5WLQ7_FUSHE</name>
<reference evidence="1 2" key="1">
    <citation type="submission" date="2020-05" db="EMBL/GenBank/DDBJ databases">
        <title>Identification and distribution of gene clusters putatively required for synthesis of sphingolipid metabolism inhibitors in phylogenetically diverse species of the filamentous fungus Fusarium.</title>
        <authorList>
            <person name="Kim H.-S."/>
            <person name="Busman M."/>
            <person name="Brown D.W."/>
            <person name="Divon H."/>
            <person name="Uhlig S."/>
            <person name="Proctor R.H."/>
        </authorList>
    </citation>
    <scope>NUCLEOTIDE SEQUENCE [LARGE SCALE GENOMIC DNA]</scope>
    <source>
        <strain evidence="1 2">NRRL 20693</strain>
    </source>
</reference>
<protein>
    <submittedName>
        <fullName evidence="1">Uncharacterized protein</fullName>
    </submittedName>
</protein>
<evidence type="ECO:0000313" key="2">
    <source>
        <dbReference type="Proteomes" id="UP000567885"/>
    </source>
</evidence>
<sequence>MTSDRLIPTLPPRYLPRHMSDPSKKNVIKLPQLVNTDVFRVAGRAGLISPVYVDIKKVGIISLTDIAFSQTVEKATRVPDYLVVPEDANNPDNLFANMPMSDELLQEISTSENDPAI</sequence>
<dbReference type="Proteomes" id="UP000567885">
    <property type="component" value="Unassembled WGS sequence"/>
</dbReference>